<dbReference type="OrthoDB" id="10636602at2759"/>
<comment type="caution">
    <text evidence="2">The sequence shown here is derived from an EMBL/GenBank/DDBJ whole genome shotgun (WGS) entry which is preliminary data.</text>
</comment>
<feature type="compositionally biased region" description="Basic and acidic residues" evidence="1">
    <location>
        <begin position="37"/>
        <end position="59"/>
    </location>
</feature>
<feature type="compositionally biased region" description="Polar residues" evidence="1">
    <location>
        <begin position="92"/>
        <end position="103"/>
    </location>
</feature>
<evidence type="ECO:0000313" key="3">
    <source>
        <dbReference type="Proteomes" id="UP000572817"/>
    </source>
</evidence>
<reference evidence="2" key="1">
    <citation type="submission" date="2020-04" db="EMBL/GenBank/DDBJ databases">
        <title>Genome Assembly and Annotation of Botryosphaeria dothidea sdau 11-99, a Latent Pathogen of Apple Fruit Ring Rot in China.</title>
        <authorList>
            <person name="Yu C."/>
            <person name="Diao Y."/>
            <person name="Lu Q."/>
            <person name="Zhao J."/>
            <person name="Cui S."/>
            <person name="Peng C."/>
            <person name="He B."/>
            <person name="Liu H."/>
        </authorList>
    </citation>
    <scope>NUCLEOTIDE SEQUENCE [LARGE SCALE GENOMIC DNA]</scope>
    <source>
        <strain evidence="2">Sdau11-99</strain>
    </source>
</reference>
<organism evidence="2 3">
    <name type="scientific">Botryosphaeria dothidea</name>
    <dbReference type="NCBI Taxonomy" id="55169"/>
    <lineage>
        <taxon>Eukaryota</taxon>
        <taxon>Fungi</taxon>
        <taxon>Dikarya</taxon>
        <taxon>Ascomycota</taxon>
        <taxon>Pezizomycotina</taxon>
        <taxon>Dothideomycetes</taxon>
        <taxon>Dothideomycetes incertae sedis</taxon>
        <taxon>Botryosphaeriales</taxon>
        <taxon>Botryosphaeriaceae</taxon>
        <taxon>Botryosphaeria</taxon>
    </lineage>
</organism>
<dbReference type="EMBL" id="WWBZ02000016">
    <property type="protein sequence ID" value="KAF4309455.1"/>
    <property type="molecule type" value="Genomic_DNA"/>
</dbReference>
<evidence type="ECO:0000313" key="2">
    <source>
        <dbReference type="EMBL" id="KAF4309455.1"/>
    </source>
</evidence>
<keyword evidence="3" id="KW-1185">Reference proteome</keyword>
<feature type="compositionally biased region" description="Pro residues" evidence="1">
    <location>
        <begin position="181"/>
        <end position="190"/>
    </location>
</feature>
<dbReference type="AlphaFoldDB" id="A0A8H4IXN1"/>
<evidence type="ECO:0000256" key="1">
    <source>
        <dbReference type="SAM" id="MobiDB-lite"/>
    </source>
</evidence>
<proteinExistence type="predicted"/>
<protein>
    <submittedName>
        <fullName evidence="2">Uncharacterized protein</fullName>
    </submittedName>
</protein>
<dbReference type="Proteomes" id="UP000572817">
    <property type="component" value="Unassembled WGS sequence"/>
</dbReference>
<feature type="compositionally biased region" description="Basic and acidic residues" evidence="1">
    <location>
        <begin position="155"/>
        <end position="174"/>
    </location>
</feature>
<name>A0A8H4IXN1_9PEZI</name>
<feature type="region of interest" description="Disordered" evidence="1">
    <location>
        <begin position="30"/>
        <end position="71"/>
    </location>
</feature>
<sequence>MTEAGVTTTDLAAEQRDDGYDVLTIEEIEEYSPGSHRRPESCTRIHIKDSEDVRDEYSSRRASPLSPGDDDTFLVRLWTEEAFSYWGIASRPRSSNWSESPSPGRNPEDARLDHGGPRVSFAPEPPSFRQQERPPPAQDWNHQPGRDSRRKHKPHLDGHESIDEKAARPPRLSDYDYWQVPPRPNSPPQPDGEIHAPGRGPARRGRVVRRPSFSHDPEDIPAAPRVRHVHAPDHVTYHRSASPPTGHHTSASKTYSGHAGKHALPGPHEETITWTQQSNPGSSIMSGESYKLVDVRDLGMVDERGRAVRVREIEETHHPRKEGPDLRARGRDTPIGRKIVQHGGWRDI</sequence>
<feature type="compositionally biased region" description="Basic and acidic residues" evidence="1">
    <location>
        <begin position="106"/>
        <end position="116"/>
    </location>
</feature>
<feature type="region of interest" description="Disordered" evidence="1">
    <location>
        <begin position="89"/>
        <end position="225"/>
    </location>
</feature>
<accession>A0A8H4IXN1</accession>
<gene>
    <name evidence="2" type="ORF">GTA08_BOTSDO02437</name>
</gene>
<feature type="region of interest" description="Disordered" evidence="1">
    <location>
        <begin position="238"/>
        <end position="262"/>
    </location>
</feature>